<keyword evidence="3 8" id="KW-0238">DNA-binding</keyword>
<dbReference type="PANTHER" id="PTHR43214">
    <property type="entry name" value="TWO-COMPONENT RESPONSE REGULATOR"/>
    <property type="match status" value="1"/>
</dbReference>
<protein>
    <submittedName>
        <fullName evidence="8">DNA-binding NarL/FixJ family response regulator</fullName>
    </submittedName>
</protein>
<keyword evidence="1" id="KW-0597">Phosphoprotein</keyword>
<dbReference type="GO" id="GO:0000160">
    <property type="term" value="P:phosphorelay signal transduction system"/>
    <property type="evidence" value="ECO:0007669"/>
    <property type="project" value="InterPro"/>
</dbReference>
<feature type="domain" description="HTH luxR-type" evidence="6">
    <location>
        <begin position="156"/>
        <end position="221"/>
    </location>
</feature>
<comment type="caution">
    <text evidence="5">Lacks conserved residue(s) required for the propagation of feature annotation.</text>
</comment>
<evidence type="ECO:0000256" key="5">
    <source>
        <dbReference type="PROSITE-ProRule" id="PRU00169"/>
    </source>
</evidence>
<dbReference type="CDD" id="cd06170">
    <property type="entry name" value="LuxR_C_like"/>
    <property type="match status" value="1"/>
</dbReference>
<dbReference type="SUPFAM" id="SSF52172">
    <property type="entry name" value="CheY-like"/>
    <property type="match status" value="1"/>
</dbReference>
<dbReference type="Pfam" id="PF00196">
    <property type="entry name" value="GerE"/>
    <property type="match status" value="1"/>
</dbReference>
<dbReference type="AlphaFoldDB" id="A0A3E0H048"/>
<evidence type="ECO:0000313" key="8">
    <source>
        <dbReference type="EMBL" id="REH35692.1"/>
    </source>
</evidence>
<dbReference type="GO" id="GO:0006355">
    <property type="term" value="P:regulation of DNA-templated transcription"/>
    <property type="evidence" value="ECO:0007669"/>
    <property type="project" value="InterPro"/>
</dbReference>
<sequence length="228" mass="24696">MDQLREEDRTRVVVCDTQPVMREGLLAIVARDPHLTVVGTAATTAEAIDVARRTEPEIVVVTHEPPDVNGIVVGRALTGNGPPPGVVLLLNDGRQETLLEALQAGVRGLLAKRTASHELAPAIRTVASGSTVLALPDAIGLLGRLVHRFPVAFVGRSRELSELTRREIEVLQLIAKGQSNHRIARDLSLSEATVKSHVYHMCRKLNIRDRTQAVILAYESGLVKAWGA</sequence>
<evidence type="ECO:0000313" key="9">
    <source>
        <dbReference type="Proteomes" id="UP000256269"/>
    </source>
</evidence>
<dbReference type="PROSITE" id="PS50110">
    <property type="entry name" value="RESPONSE_REGULATORY"/>
    <property type="match status" value="1"/>
</dbReference>
<accession>A0A3E0H048</accession>
<dbReference type="PRINTS" id="PR00038">
    <property type="entry name" value="HTHLUXR"/>
</dbReference>
<reference evidence="8 9" key="1">
    <citation type="submission" date="2018-08" db="EMBL/GenBank/DDBJ databases">
        <title>Genomic Encyclopedia of Archaeal and Bacterial Type Strains, Phase II (KMG-II): from individual species to whole genera.</title>
        <authorList>
            <person name="Goeker M."/>
        </authorList>
    </citation>
    <scope>NUCLEOTIDE SEQUENCE [LARGE SCALE GENOMIC DNA]</scope>
    <source>
        <strain evidence="8 9">DSM 45791</strain>
    </source>
</reference>
<dbReference type="InterPro" id="IPR039420">
    <property type="entry name" value="WalR-like"/>
</dbReference>
<dbReference type="GO" id="GO:0003677">
    <property type="term" value="F:DNA binding"/>
    <property type="evidence" value="ECO:0007669"/>
    <property type="project" value="UniProtKB-KW"/>
</dbReference>
<dbReference type="Gene3D" id="3.40.50.2300">
    <property type="match status" value="1"/>
</dbReference>
<evidence type="ECO:0000256" key="3">
    <source>
        <dbReference type="ARBA" id="ARBA00023125"/>
    </source>
</evidence>
<dbReference type="Pfam" id="PF00072">
    <property type="entry name" value="Response_reg"/>
    <property type="match status" value="1"/>
</dbReference>
<dbReference type="InterPro" id="IPR011006">
    <property type="entry name" value="CheY-like_superfamily"/>
</dbReference>
<dbReference type="InterPro" id="IPR058245">
    <property type="entry name" value="NreC/VraR/RcsB-like_REC"/>
</dbReference>
<organism evidence="8 9">
    <name type="scientific">Kutzneria buriramensis</name>
    <dbReference type="NCBI Taxonomy" id="1045776"/>
    <lineage>
        <taxon>Bacteria</taxon>
        <taxon>Bacillati</taxon>
        <taxon>Actinomycetota</taxon>
        <taxon>Actinomycetes</taxon>
        <taxon>Pseudonocardiales</taxon>
        <taxon>Pseudonocardiaceae</taxon>
        <taxon>Kutzneria</taxon>
    </lineage>
</organism>
<keyword evidence="9" id="KW-1185">Reference proteome</keyword>
<dbReference type="EMBL" id="QUNO01000017">
    <property type="protein sequence ID" value="REH35692.1"/>
    <property type="molecule type" value="Genomic_DNA"/>
</dbReference>
<dbReference type="InterPro" id="IPR001789">
    <property type="entry name" value="Sig_transdc_resp-reg_receiver"/>
</dbReference>
<evidence type="ECO:0000259" key="6">
    <source>
        <dbReference type="PROSITE" id="PS50043"/>
    </source>
</evidence>
<dbReference type="InterPro" id="IPR000792">
    <property type="entry name" value="Tscrpt_reg_LuxR_C"/>
</dbReference>
<dbReference type="PROSITE" id="PS00622">
    <property type="entry name" value="HTH_LUXR_1"/>
    <property type="match status" value="1"/>
</dbReference>
<dbReference type="SMART" id="SM00421">
    <property type="entry name" value="HTH_LUXR"/>
    <property type="match status" value="1"/>
</dbReference>
<feature type="domain" description="Response regulatory" evidence="7">
    <location>
        <begin position="11"/>
        <end position="127"/>
    </location>
</feature>
<keyword evidence="4" id="KW-0804">Transcription</keyword>
<proteinExistence type="predicted"/>
<dbReference type="InterPro" id="IPR016032">
    <property type="entry name" value="Sig_transdc_resp-reg_C-effctor"/>
</dbReference>
<dbReference type="PROSITE" id="PS50043">
    <property type="entry name" value="HTH_LUXR_2"/>
    <property type="match status" value="1"/>
</dbReference>
<evidence type="ECO:0000256" key="1">
    <source>
        <dbReference type="ARBA" id="ARBA00022553"/>
    </source>
</evidence>
<dbReference type="Proteomes" id="UP000256269">
    <property type="component" value="Unassembled WGS sequence"/>
</dbReference>
<dbReference type="PANTHER" id="PTHR43214:SF24">
    <property type="entry name" value="TRANSCRIPTIONAL REGULATORY PROTEIN NARL-RELATED"/>
    <property type="match status" value="1"/>
</dbReference>
<gene>
    <name evidence="8" type="ORF">BCF44_11780</name>
</gene>
<dbReference type="SMART" id="SM00448">
    <property type="entry name" value="REC"/>
    <property type="match status" value="1"/>
</dbReference>
<evidence type="ECO:0000256" key="2">
    <source>
        <dbReference type="ARBA" id="ARBA00023015"/>
    </source>
</evidence>
<evidence type="ECO:0000256" key="4">
    <source>
        <dbReference type="ARBA" id="ARBA00023163"/>
    </source>
</evidence>
<dbReference type="RefSeq" id="WP_170218003.1">
    <property type="nucleotide sequence ID" value="NZ_CP144375.1"/>
</dbReference>
<evidence type="ECO:0000259" key="7">
    <source>
        <dbReference type="PROSITE" id="PS50110"/>
    </source>
</evidence>
<comment type="caution">
    <text evidence="8">The sequence shown here is derived from an EMBL/GenBank/DDBJ whole genome shotgun (WGS) entry which is preliminary data.</text>
</comment>
<dbReference type="CDD" id="cd17535">
    <property type="entry name" value="REC_NarL-like"/>
    <property type="match status" value="1"/>
</dbReference>
<dbReference type="SUPFAM" id="SSF46894">
    <property type="entry name" value="C-terminal effector domain of the bipartite response regulators"/>
    <property type="match status" value="1"/>
</dbReference>
<keyword evidence="2" id="KW-0805">Transcription regulation</keyword>
<name>A0A3E0H048_9PSEU</name>